<evidence type="ECO:0000313" key="2">
    <source>
        <dbReference type="Proteomes" id="UP001219525"/>
    </source>
</evidence>
<reference evidence="1" key="1">
    <citation type="submission" date="2023-03" db="EMBL/GenBank/DDBJ databases">
        <title>Massive genome expansion in bonnet fungi (Mycena s.s.) driven by repeated elements and novel gene families across ecological guilds.</title>
        <authorList>
            <consortium name="Lawrence Berkeley National Laboratory"/>
            <person name="Harder C.B."/>
            <person name="Miyauchi S."/>
            <person name="Viragh M."/>
            <person name="Kuo A."/>
            <person name="Thoen E."/>
            <person name="Andreopoulos B."/>
            <person name="Lu D."/>
            <person name="Skrede I."/>
            <person name="Drula E."/>
            <person name="Henrissat B."/>
            <person name="Morin E."/>
            <person name="Kohler A."/>
            <person name="Barry K."/>
            <person name="LaButti K."/>
            <person name="Morin E."/>
            <person name="Salamov A."/>
            <person name="Lipzen A."/>
            <person name="Mereny Z."/>
            <person name="Hegedus B."/>
            <person name="Baldrian P."/>
            <person name="Stursova M."/>
            <person name="Weitz H."/>
            <person name="Taylor A."/>
            <person name="Grigoriev I.V."/>
            <person name="Nagy L.G."/>
            <person name="Martin F."/>
            <person name="Kauserud H."/>
        </authorList>
    </citation>
    <scope>NUCLEOTIDE SEQUENCE</scope>
    <source>
        <strain evidence="1">9144</strain>
    </source>
</reference>
<protein>
    <recommendedName>
        <fullName evidence="3">F-box domain-containing protein</fullName>
    </recommendedName>
</protein>
<organism evidence="1 2">
    <name type="scientific">Mycena pura</name>
    <dbReference type="NCBI Taxonomy" id="153505"/>
    <lineage>
        <taxon>Eukaryota</taxon>
        <taxon>Fungi</taxon>
        <taxon>Dikarya</taxon>
        <taxon>Basidiomycota</taxon>
        <taxon>Agaricomycotina</taxon>
        <taxon>Agaricomycetes</taxon>
        <taxon>Agaricomycetidae</taxon>
        <taxon>Agaricales</taxon>
        <taxon>Marasmiineae</taxon>
        <taxon>Mycenaceae</taxon>
        <taxon>Mycena</taxon>
    </lineage>
</organism>
<comment type="caution">
    <text evidence="1">The sequence shown here is derived from an EMBL/GenBank/DDBJ whole genome shotgun (WGS) entry which is preliminary data.</text>
</comment>
<gene>
    <name evidence="1" type="ORF">GGX14DRAFT_662094</name>
</gene>
<sequence length="422" mass="47957">MAVMEVVATLTGLSYCPMETASDGWVLVLVSRHVVVVPKPAPLAMRGRRVLLPSLPPELWIYIYRLAIEDVSPLRNAYREVPAHDPMKYAPDSLDDRSVRHFLKAARSLVSVCRLWNELAQELLYENVWLTDTRRWASLFAALQRPDVARHVRSLRLSTTRYDHNVEALRYCSQVEVLVQPEFPRPERLYATPNLPLPRLHSLKRLYWIESQWSSALLQKVLRAAPNLEHIFLTSSGTITSAGTPIEVPNLPHLKSLVLTWLNREHVFAILRTDLQHLTHLTVGLSDFAWETAFSLPALTSLEFVGHPADVQVSYSTICARCPALRKLRYSANFTHEPPAAGQTAPALTYIQLYLWVPRRHSTYSQFLRFFEAPAFAALERVVLEGPGWVNLAQAHVKLETEPLRARGCRVEFPVGGEYQPP</sequence>
<dbReference type="Proteomes" id="UP001219525">
    <property type="component" value="Unassembled WGS sequence"/>
</dbReference>
<dbReference type="InterPro" id="IPR032675">
    <property type="entry name" value="LRR_dom_sf"/>
</dbReference>
<evidence type="ECO:0000313" key="1">
    <source>
        <dbReference type="EMBL" id="KAJ7199122.1"/>
    </source>
</evidence>
<dbReference type="EMBL" id="JARJCW010000069">
    <property type="protein sequence ID" value="KAJ7199122.1"/>
    <property type="molecule type" value="Genomic_DNA"/>
</dbReference>
<evidence type="ECO:0008006" key="3">
    <source>
        <dbReference type="Google" id="ProtNLM"/>
    </source>
</evidence>
<dbReference type="AlphaFoldDB" id="A0AAD6Y3A4"/>
<accession>A0AAD6Y3A4</accession>
<name>A0AAD6Y3A4_9AGAR</name>
<keyword evidence="2" id="KW-1185">Reference proteome</keyword>
<proteinExistence type="predicted"/>
<dbReference type="SUPFAM" id="SSF52047">
    <property type="entry name" value="RNI-like"/>
    <property type="match status" value="1"/>
</dbReference>
<dbReference type="Gene3D" id="3.80.10.10">
    <property type="entry name" value="Ribonuclease Inhibitor"/>
    <property type="match status" value="1"/>
</dbReference>